<gene>
    <name evidence="1" type="ORF">CEXT_712271</name>
</gene>
<proteinExistence type="predicted"/>
<reference evidence="1 2" key="1">
    <citation type="submission" date="2021-06" db="EMBL/GenBank/DDBJ databases">
        <title>Caerostris extrusa draft genome.</title>
        <authorList>
            <person name="Kono N."/>
            <person name="Arakawa K."/>
        </authorList>
    </citation>
    <scope>NUCLEOTIDE SEQUENCE [LARGE SCALE GENOMIC DNA]</scope>
</reference>
<dbReference type="AlphaFoldDB" id="A0AAV4UMX5"/>
<organism evidence="1 2">
    <name type="scientific">Caerostris extrusa</name>
    <name type="common">Bark spider</name>
    <name type="synonym">Caerostris bankana</name>
    <dbReference type="NCBI Taxonomy" id="172846"/>
    <lineage>
        <taxon>Eukaryota</taxon>
        <taxon>Metazoa</taxon>
        <taxon>Ecdysozoa</taxon>
        <taxon>Arthropoda</taxon>
        <taxon>Chelicerata</taxon>
        <taxon>Arachnida</taxon>
        <taxon>Araneae</taxon>
        <taxon>Araneomorphae</taxon>
        <taxon>Entelegynae</taxon>
        <taxon>Araneoidea</taxon>
        <taxon>Araneidae</taxon>
        <taxon>Caerostris</taxon>
    </lineage>
</organism>
<name>A0AAV4UMX5_CAEEX</name>
<keyword evidence="2" id="KW-1185">Reference proteome</keyword>
<dbReference type="Proteomes" id="UP001054945">
    <property type="component" value="Unassembled WGS sequence"/>
</dbReference>
<evidence type="ECO:0000313" key="1">
    <source>
        <dbReference type="EMBL" id="GIY59118.1"/>
    </source>
</evidence>
<dbReference type="EMBL" id="BPLR01013164">
    <property type="protein sequence ID" value="GIY59118.1"/>
    <property type="molecule type" value="Genomic_DNA"/>
</dbReference>
<evidence type="ECO:0000313" key="2">
    <source>
        <dbReference type="Proteomes" id="UP001054945"/>
    </source>
</evidence>
<accession>A0AAV4UMX5</accession>
<sequence>MIRRKKLNYHSLSRNTPDVKPFFFLQLGTSITNFANVNNVVTSPASQSAATHILRRELSLVVASKQRWREHTRLSNLASLLQLCNQNVFDLSALDETGFEAAQAKPDVDCGSVGERRRRRLYKNVFKSEAWYFLNTNIDESDYRFQILS</sequence>
<comment type="caution">
    <text evidence="1">The sequence shown here is derived from an EMBL/GenBank/DDBJ whole genome shotgun (WGS) entry which is preliminary data.</text>
</comment>
<protein>
    <submittedName>
        <fullName evidence="1">Uncharacterized protein</fullName>
    </submittedName>
</protein>